<gene>
    <name evidence="1" type="ORF">CLODIP_2_CD09408</name>
</gene>
<keyword evidence="2" id="KW-1185">Reference proteome</keyword>
<protein>
    <submittedName>
        <fullName evidence="1">Uncharacterized protein</fullName>
    </submittedName>
</protein>
<dbReference type="OrthoDB" id="6578546at2759"/>
<proteinExistence type="predicted"/>
<accession>A0A8S1DD39</accession>
<evidence type="ECO:0000313" key="1">
    <source>
        <dbReference type="EMBL" id="CAB3378105.1"/>
    </source>
</evidence>
<dbReference type="SUPFAM" id="SSF55961">
    <property type="entry name" value="Bet v1-like"/>
    <property type="match status" value="1"/>
</dbReference>
<comment type="caution">
    <text evidence="1">The sequence shown here is derived from an EMBL/GenBank/DDBJ whole genome shotgun (WGS) entry which is preliminary data.</text>
</comment>
<organism evidence="1 2">
    <name type="scientific">Cloeon dipterum</name>
    <dbReference type="NCBI Taxonomy" id="197152"/>
    <lineage>
        <taxon>Eukaryota</taxon>
        <taxon>Metazoa</taxon>
        <taxon>Ecdysozoa</taxon>
        <taxon>Arthropoda</taxon>
        <taxon>Hexapoda</taxon>
        <taxon>Insecta</taxon>
        <taxon>Pterygota</taxon>
        <taxon>Palaeoptera</taxon>
        <taxon>Ephemeroptera</taxon>
        <taxon>Pisciforma</taxon>
        <taxon>Baetidae</taxon>
        <taxon>Cloeon</taxon>
    </lineage>
</organism>
<dbReference type="AlphaFoldDB" id="A0A8S1DD39"/>
<dbReference type="EMBL" id="CADEPI010000157">
    <property type="protein sequence ID" value="CAB3378105.1"/>
    <property type="molecule type" value="Genomic_DNA"/>
</dbReference>
<dbReference type="Proteomes" id="UP000494165">
    <property type="component" value="Unassembled WGS sequence"/>
</dbReference>
<reference evidence="1 2" key="1">
    <citation type="submission" date="2020-04" db="EMBL/GenBank/DDBJ databases">
        <authorList>
            <person name="Alioto T."/>
            <person name="Alioto T."/>
            <person name="Gomez Garrido J."/>
        </authorList>
    </citation>
    <scope>NUCLEOTIDE SEQUENCE [LARGE SCALE GENOMIC DNA]</scope>
</reference>
<evidence type="ECO:0000313" key="2">
    <source>
        <dbReference type="Proteomes" id="UP000494165"/>
    </source>
</evidence>
<sequence>MQVVRFNKQNLALICALASVLYFLLHAKTQHIELEYVVDEKAILVWEHVADFNNMMALNPTIVDFDIIEDKGNYKNWQYTVHYTEHLSNFPSIKNKAVGFYTVRPDGSDFLIESTHKTCFYNLYCLSSASEFRFRMRGASQTTCLEKIDFQCPYLFTKICTSEAMHQRAMIRDKLIQFFKENANQA</sequence>
<name>A0A8S1DD39_9INSE</name>